<evidence type="ECO:0000313" key="2">
    <source>
        <dbReference type="EMBL" id="KAK2160438.1"/>
    </source>
</evidence>
<organism evidence="2 3">
    <name type="scientific">Paralvinella palmiformis</name>
    <dbReference type="NCBI Taxonomy" id="53620"/>
    <lineage>
        <taxon>Eukaryota</taxon>
        <taxon>Metazoa</taxon>
        <taxon>Spiralia</taxon>
        <taxon>Lophotrochozoa</taxon>
        <taxon>Annelida</taxon>
        <taxon>Polychaeta</taxon>
        <taxon>Sedentaria</taxon>
        <taxon>Canalipalpata</taxon>
        <taxon>Terebellida</taxon>
        <taxon>Terebelliformia</taxon>
        <taxon>Alvinellidae</taxon>
        <taxon>Paralvinella</taxon>
    </lineage>
</organism>
<dbReference type="EMBL" id="JAODUP010000133">
    <property type="protein sequence ID" value="KAK2160438.1"/>
    <property type="molecule type" value="Genomic_DNA"/>
</dbReference>
<dbReference type="PANTHER" id="PTHR21580">
    <property type="entry name" value="SHIPPO-1-RELATED"/>
    <property type="match status" value="1"/>
</dbReference>
<protein>
    <recommendedName>
        <fullName evidence="4">Outer dense fiber protein 3</fullName>
    </recommendedName>
</protein>
<evidence type="ECO:0000256" key="1">
    <source>
        <dbReference type="SAM" id="MobiDB-lite"/>
    </source>
</evidence>
<dbReference type="GO" id="GO:0005856">
    <property type="term" value="C:cytoskeleton"/>
    <property type="evidence" value="ECO:0007669"/>
    <property type="project" value="TreeGrafter"/>
</dbReference>
<evidence type="ECO:0008006" key="4">
    <source>
        <dbReference type="Google" id="ProtNLM"/>
    </source>
</evidence>
<comment type="caution">
    <text evidence="2">The sequence shown here is derived from an EMBL/GenBank/DDBJ whole genome shotgun (WGS) entry which is preliminary data.</text>
</comment>
<proteinExistence type="predicted"/>
<accession>A0AAD9JXR8</accession>
<evidence type="ECO:0000313" key="3">
    <source>
        <dbReference type="Proteomes" id="UP001208570"/>
    </source>
</evidence>
<dbReference type="Pfam" id="PF07004">
    <property type="entry name" value="SHIPPO-rpt"/>
    <property type="match status" value="3"/>
</dbReference>
<sequence>MTVETTTRRGPIYAEYRPPAPIYERKTTVGEIDHCPTFYKAPGYSMGLKRRGYFFDPLLTHRGKKEAPSHSLSSRYATRPPDVTPGPGAYNSDRVQEGVISKEHKPNSITMAAKTKWPFKNEAPPPNTYKPRSGIGITAQTERQAPSWSLRPRTHVGGSHYATIKANIPGPGSYKSTEPNIFKKAAGNFSIQGRTKLKNYNSVIDNPGPGSYDPKPLACNKKGCSLGIRHSNYTIPLITEVADCY</sequence>
<feature type="region of interest" description="Disordered" evidence="1">
    <location>
        <begin position="64"/>
        <end position="88"/>
    </location>
</feature>
<dbReference type="Proteomes" id="UP001208570">
    <property type="component" value="Unassembled WGS sequence"/>
</dbReference>
<dbReference type="AlphaFoldDB" id="A0AAD9JXR8"/>
<name>A0AAD9JXR8_9ANNE</name>
<dbReference type="InterPro" id="IPR010736">
    <property type="entry name" value="SHIPPO-rpt"/>
</dbReference>
<dbReference type="PANTHER" id="PTHR21580:SF28">
    <property type="entry name" value="BOREALIN N-TERMINAL DOMAIN-CONTAINING PROTEIN-RELATED"/>
    <property type="match status" value="1"/>
</dbReference>
<keyword evidence="3" id="KW-1185">Reference proteome</keyword>
<gene>
    <name evidence="2" type="ORF">LSH36_133g02014</name>
</gene>
<reference evidence="2" key="1">
    <citation type="journal article" date="2023" name="Mol. Biol. Evol.">
        <title>Third-Generation Sequencing Reveals the Adaptive Role of the Epigenome in Three Deep-Sea Polychaetes.</title>
        <authorList>
            <person name="Perez M."/>
            <person name="Aroh O."/>
            <person name="Sun Y."/>
            <person name="Lan Y."/>
            <person name="Juniper S.K."/>
            <person name="Young C.R."/>
            <person name="Angers B."/>
            <person name="Qian P.Y."/>
        </authorList>
    </citation>
    <scope>NUCLEOTIDE SEQUENCE</scope>
    <source>
        <strain evidence="2">P08H-3</strain>
    </source>
</reference>
<dbReference type="InterPro" id="IPR051291">
    <property type="entry name" value="CIMAP"/>
</dbReference>